<feature type="region of interest" description="Disordered" evidence="1">
    <location>
        <begin position="30"/>
        <end position="97"/>
    </location>
</feature>
<sequence length="145" mass="15476">SEMGRDDRFRVGCWESFYVALLLPAAAQPAWPDPVPLVRPAKPPGNAGPNAGPRSNPPQNSTHDECDGPLMDPVSGEEVPPRHGVSLRGAENGQPRRGPCECGMVCQWGFRTEGGRQICNGPWMCSSCMPMPTMPYVSSGGSGAR</sequence>
<feature type="compositionally biased region" description="Pro residues" evidence="1">
    <location>
        <begin position="31"/>
        <end position="43"/>
    </location>
</feature>
<keyword evidence="2" id="KW-0732">Signal</keyword>
<dbReference type="EMBL" id="CAMXCT010000491">
    <property type="protein sequence ID" value="CAI3979509.1"/>
    <property type="molecule type" value="Genomic_DNA"/>
</dbReference>
<accession>A0A9P1BU45</accession>
<feature type="chain" id="PRO_5043269811" evidence="2">
    <location>
        <begin position="33"/>
        <end position="145"/>
    </location>
</feature>
<dbReference type="Proteomes" id="UP001152797">
    <property type="component" value="Unassembled WGS sequence"/>
</dbReference>
<keyword evidence="5" id="KW-1185">Reference proteome</keyword>
<evidence type="ECO:0000313" key="4">
    <source>
        <dbReference type="EMBL" id="CAL1132884.1"/>
    </source>
</evidence>
<dbReference type="EMBL" id="CAMXCT020000491">
    <property type="protein sequence ID" value="CAL1132884.1"/>
    <property type="molecule type" value="Genomic_DNA"/>
</dbReference>
<feature type="signal peptide" evidence="2">
    <location>
        <begin position="1"/>
        <end position="32"/>
    </location>
</feature>
<dbReference type="EMBL" id="CAMXCT030000491">
    <property type="protein sequence ID" value="CAL4766821.1"/>
    <property type="molecule type" value="Genomic_DNA"/>
</dbReference>
<dbReference type="AlphaFoldDB" id="A0A9P1BU45"/>
<evidence type="ECO:0000313" key="3">
    <source>
        <dbReference type="EMBL" id="CAI3979509.1"/>
    </source>
</evidence>
<evidence type="ECO:0000313" key="5">
    <source>
        <dbReference type="Proteomes" id="UP001152797"/>
    </source>
</evidence>
<proteinExistence type="predicted"/>
<feature type="non-terminal residue" evidence="3">
    <location>
        <position position="1"/>
    </location>
</feature>
<organism evidence="3">
    <name type="scientific">Cladocopium goreaui</name>
    <dbReference type="NCBI Taxonomy" id="2562237"/>
    <lineage>
        <taxon>Eukaryota</taxon>
        <taxon>Sar</taxon>
        <taxon>Alveolata</taxon>
        <taxon>Dinophyceae</taxon>
        <taxon>Suessiales</taxon>
        <taxon>Symbiodiniaceae</taxon>
        <taxon>Cladocopium</taxon>
    </lineage>
</organism>
<comment type="caution">
    <text evidence="3">The sequence shown here is derived from an EMBL/GenBank/DDBJ whole genome shotgun (WGS) entry which is preliminary data.</text>
</comment>
<reference evidence="3" key="1">
    <citation type="submission" date="2022-10" db="EMBL/GenBank/DDBJ databases">
        <authorList>
            <person name="Chen Y."/>
            <person name="Dougan E. K."/>
            <person name="Chan C."/>
            <person name="Rhodes N."/>
            <person name="Thang M."/>
        </authorList>
    </citation>
    <scope>NUCLEOTIDE SEQUENCE</scope>
</reference>
<evidence type="ECO:0000256" key="1">
    <source>
        <dbReference type="SAM" id="MobiDB-lite"/>
    </source>
</evidence>
<evidence type="ECO:0000256" key="2">
    <source>
        <dbReference type="SAM" id="SignalP"/>
    </source>
</evidence>
<reference evidence="4" key="2">
    <citation type="submission" date="2024-04" db="EMBL/GenBank/DDBJ databases">
        <authorList>
            <person name="Chen Y."/>
            <person name="Shah S."/>
            <person name="Dougan E. K."/>
            <person name="Thang M."/>
            <person name="Chan C."/>
        </authorList>
    </citation>
    <scope>NUCLEOTIDE SEQUENCE [LARGE SCALE GENOMIC DNA]</scope>
</reference>
<gene>
    <name evidence="3" type="ORF">C1SCF055_LOCUS7452</name>
</gene>
<protein>
    <submittedName>
        <fullName evidence="3">Uncharacterized protein</fullName>
    </submittedName>
</protein>
<name>A0A9P1BU45_9DINO</name>
<feature type="compositionally biased region" description="Low complexity" evidence="1">
    <location>
        <begin position="44"/>
        <end position="58"/>
    </location>
</feature>